<reference evidence="2 3" key="1">
    <citation type="submission" date="2020-08" db="EMBL/GenBank/DDBJ databases">
        <title>Stenotrophomonas sp. W1S232.</title>
        <authorList>
            <person name="Deng Y."/>
        </authorList>
    </citation>
    <scope>NUCLEOTIDE SEQUENCE [LARGE SCALE GENOMIC DNA]</scope>
    <source>
        <strain evidence="2 3">W1S232</strain>
    </source>
</reference>
<sequence>MPLKLPARLALLAVVLASGCATSPRQLEQLARISPPGGVHAVAVKPLAGWTRLEWISVLPGDDPAAGCPMQTLADSWLVVRACSDADAPAWLASLTRAQQAMQTLLPDWQPSRWEVDLLPAGQPYRARHVRWSRPPQVPLHLAFSQEQPTERAQRRAVRTLAHESFHVLQARRGVQEVVDAEYNASLAGRCIEFAVFGSVPVEQWEPEALDVLADGLDPAQRQSLAGHLQASARLGDFLTPQSGGADGLLAFCRQVLAGEGA</sequence>
<feature type="chain" id="PRO_5030899164" description="Lipoprotein" evidence="1">
    <location>
        <begin position="24"/>
        <end position="262"/>
    </location>
</feature>
<evidence type="ECO:0000256" key="1">
    <source>
        <dbReference type="SAM" id="SignalP"/>
    </source>
</evidence>
<accession>A0A7W3YUK5</accession>
<organism evidence="2 3">
    <name type="scientific">Stenotrophomonas koreensis</name>
    <dbReference type="NCBI Taxonomy" id="266128"/>
    <lineage>
        <taxon>Bacteria</taxon>
        <taxon>Pseudomonadati</taxon>
        <taxon>Pseudomonadota</taxon>
        <taxon>Gammaproteobacteria</taxon>
        <taxon>Lysobacterales</taxon>
        <taxon>Lysobacteraceae</taxon>
        <taxon>Stenotrophomonas</taxon>
    </lineage>
</organism>
<dbReference type="PROSITE" id="PS51257">
    <property type="entry name" value="PROKAR_LIPOPROTEIN"/>
    <property type="match status" value="1"/>
</dbReference>
<comment type="caution">
    <text evidence="2">The sequence shown here is derived from an EMBL/GenBank/DDBJ whole genome shotgun (WGS) entry which is preliminary data.</text>
</comment>
<dbReference type="RefSeq" id="WP_182621848.1">
    <property type="nucleotide sequence ID" value="NZ_JACIUV010000002.1"/>
</dbReference>
<keyword evidence="1" id="KW-0732">Signal</keyword>
<name>A0A7W3YUK5_9GAMM</name>
<protein>
    <recommendedName>
        <fullName evidence="4">Lipoprotein</fullName>
    </recommendedName>
</protein>
<dbReference type="EMBL" id="JACIUV010000002">
    <property type="protein sequence ID" value="MBB1116615.1"/>
    <property type="molecule type" value="Genomic_DNA"/>
</dbReference>
<evidence type="ECO:0008006" key="4">
    <source>
        <dbReference type="Google" id="ProtNLM"/>
    </source>
</evidence>
<proteinExistence type="predicted"/>
<evidence type="ECO:0000313" key="2">
    <source>
        <dbReference type="EMBL" id="MBB1116615.1"/>
    </source>
</evidence>
<evidence type="ECO:0000313" key="3">
    <source>
        <dbReference type="Proteomes" id="UP000550609"/>
    </source>
</evidence>
<feature type="signal peptide" evidence="1">
    <location>
        <begin position="1"/>
        <end position="23"/>
    </location>
</feature>
<gene>
    <name evidence="2" type="ORF">H4O09_06035</name>
</gene>
<dbReference type="Proteomes" id="UP000550609">
    <property type="component" value="Unassembled WGS sequence"/>
</dbReference>
<dbReference type="AlphaFoldDB" id="A0A7W3YUK5"/>